<feature type="domain" description="VWFA" evidence="2">
    <location>
        <begin position="28"/>
        <end position="173"/>
    </location>
</feature>
<geneLocation type="plasmid" evidence="3 4">
    <name>pDOK1-4-4</name>
</geneLocation>
<dbReference type="Pfam" id="PF13519">
    <property type="entry name" value="VWA_2"/>
    <property type="match status" value="1"/>
</dbReference>
<feature type="signal peptide" evidence="1">
    <location>
        <begin position="1"/>
        <end position="23"/>
    </location>
</feature>
<feature type="chain" id="PRO_5012410826" description="VWFA domain-containing protein" evidence="1">
    <location>
        <begin position="24"/>
        <end position="231"/>
    </location>
</feature>
<dbReference type="Gene3D" id="3.40.50.410">
    <property type="entry name" value="von Willebrand factor, type A domain"/>
    <property type="match status" value="1"/>
</dbReference>
<name>A0A1P8N247_9RHOB</name>
<evidence type="ECO:0000313" key="4">
    <source>
        <dbReference type="Proteomes" id="UP000186336"/>
    </source>
</evidence>
<evidence type="ECO:0000259" key="2">
    <source>
        <dbReference type="PROSITE" id="PS50234"/>
    </source>
</evidence>
<dbReference type="SUPFAM" id="SSF53300">
    <property type="entry name" value="vWA-like"/>
    <property type="match status" value="1"/>
</dbReference>
<dbReference type="PANTHER" id="PTHR10579:SF43">
    <property type="entry name" value="ZINC FINGER (C3HC4-TYPE RING FINGER) FAMILY PROTEIN"/>
    <property type="match status" value="1"/>
</dbReference>
<protein>
    <recommendedName>
        <fullName evidence="2">VWFA domain-containing protein</fullName>
    </recommendedName>
</protein>
<dbReference type="EMBL" id="CP019316">
    <property type="protein sequence ID" value="APX14249.1"/>
    <property type="molecule type" value="Genomic_DNA"/>
</dbReference>
<dbReference type="PANTHER" id="PTHR10579">
    <property type="entry name" value="CALCIUM-ACTIVATED CHLORIDE CHANNEL REGULATOR"/>
    <property type="match status" value="1"/>
</dbReference>
<reference evidence="3 4" key="1">
    <citation type="submission" date="2017-01" db="EMBL/GenBank/DDBJ databases">
        <title>Complete genome of Tateyamaria omphalii DOK1-4 isolated from seawater in Dokdo.</title>
        <authorList>
            <person name="Kim J.H."/>
            <person name="Chi W.-J."/>
        </authorList>
    </citation>
    <scope>NUCLEOTIDE SEQUENCE [LARGE SCALE GENOMIC DNA]</scope>
    <source>
        <strain evidence="3 4">DOK1-4</strain>
        <plasmid evidence="3 4">pDOK1-4-4</plasmid>
    </source>
</reference>
<evidence type="ECO:0000256" key="1">
    <source>
        <dbReference type="SAM" id="SignalP"/>
    </source>
</evidence>
<organism evidence="3 4">
    <name type="scientific">Tateyamaria omphalii</name>
    <dbReference type="NCBI Taxonomy" id="299262"/>
    <lineage>
        <taxon>Bacteria</taxon>
        <taxon>Pseudomonadati</taxon>
        <taxon>Pseudomonadota</taxon>
        <taxon>Alphaproteobacteria</taxon>
        <taxon>Rhodobacterales</taxon>
        <taxon>Roseobacteraceae</taxon>
        <taxon>Tateyamaria</taxon>
    </lineage>
</organism>
<dbReference type="CDD" id="cd00198">
    <property type="entry name" value="vWFA"/>
    <property type="match status" value="1"/>
</dbReference>
<gene>
    <name evidence="3" type="ORF">BWR18_20570</name>
</gene>
<keyword evidence="4" id="KW-1185">Reference proteome</keyword>
<dbReference type="InterPro" id="IPR002035">
    <property type="entry name" value="VWF_A"/>
</dbReference>
<dbReference type="KEGG" id="tom:BWR18_20570"/>
<sequence length="231" mass="24148">MVMRRFLATVGIASLLISTAARADCTDDAMIVFDGSGSMAEMGFNQIDEPRIFEARRAMRTVMPQVEPFRRIGLIVYGPGGAGGVGECSGIELRFGPRADAAKAVISAVENLQPEGRTALTEAVALAAKTLGAPEKPGTVVLVTDGKETCGGQTCALAAQLSGTGLVVHVIGFKVRGEHFGWLSEGETDYVSSVSVAQCLATQTGGEYVGAETVDELVDAMNRTLGCNLLF</sequence>
<dbReference type="InterPro" id="IPR051266">
    <property type="entry name" value="CLCR"/>
</dbReference>
<dbReference type="PROSITE" id="PS50234">
    <property type="entry name" value="VWFA"/>
    <property type="match status" value="1"/>
</dbReference>
<accession>A0A1P8N247</accession>
<evidence type="ECO:0000313" key="3">
    <source>
        <dbReference type="EMBL" id="APX14249.1"/>
    </source>
</evidence>
<keyword evidence="1" id="KW-0732">Signal</keyword>
<proteinExistence type="predicted"/>
<dbReference type="SMART" id="SM00327">
    <property type="entry name" value="VWA"/>
    <property type="match status" value="1"/>
</dbReference>
<dbReference type="Proteomes" id="UP000186336">
    <property type="component" value="Plasmid pDOK1-4-4"/>
</dbReference>
<dbReference type="AlphaFoldDB" id="A0A1P8N247"/>
<dbReference type="InterPro" id="IPR036465">
    <property type="entry name" value="vWFA_dom_sf"/>
</dbReference>
<keyword evidence="3" id="KW-0614">Plasmid</keyword>